<feature type="signal peptide" evidence="1">
    <location>
        <begin position="1"/>
        <end position="18"/>
    </location>
</feature>
<accession>A0ABD1SJV3</accession>
<dbReference type="EMBL" id="JBFOLJ010000010">
    <property type="protein sequence ID" value="KAL2500997.1"/>
    <property type="molecule type" value="Genomic_DNA"/>
</dbReference>
<organism evidence="2 3">
    <name type="scientific">Forsythia ovata</name>
    <dbReference type="NCBI Taxonomy" id="205694"/>
    <lineage>
        <taxon>Eukaryota</taxon>
        <taxon>Viridiplantae</taxon>
        <taxon>Streptophyta</taxon>
        <taxon>Embryophyta</taxon>
        <taxon>Tracheophyta</taxon>
        <taxon>Spermatophyta</taxon>
        <taxon>Magnoliopsida</taxon>
        <taxon>eudicotyledons</taxon>
        <taxon>Gunneridae</taxon>
        <taxon>Pentapetalae</taxon>
        <taxon>asterids</taxon>
        <taxon>lamiids</taxon>
        <taxon>Lamiales</taxon>
        <taxon>Oleaceae</taxon>
        <taxon>Forsythieae</taxon>
        <taxon>Forsythia</taxon>
    </lineage>
</organism>
<comment type="caution">
    <text evidence="2">The sequence shown here is derived from an EMBL/GenBank/DDBJ whole genome shotgun (WGS) entry which is preliminary data.</text>
</comment>
<dbReference type="InterPro" id="IPR036378">
    <property type="entry name" value="FAS1_dom_sf"/>
</dbReference>
<dbReference type="InterPro" id="IPR052806">
    <property type="entry name" value="Fasciclin-like_AGP"/>
</dbReference>
<dbReference type="Gene3D" id="2.30.180.10">
    <property type="entry name" value="FAS1 domain"/>
    <property type="match status" value="1"/>
</dbReference>
<keyword evidence="1" id="KW-0732">Signal</keyword>
<evidence type="ECO:0000313" key="2">
    <source>
        <dbReference type="EMBL" id="KAL2500997.1"/>
    </source>
</evidence>
<sequence length="250" mass="27762">MMMSMLYPFLLGIRLEFALRNIAILASSPPSETDLQYQLLTTAADDDTNRTSSFTLFCPKDSQLFNLDMDFNANVYVSTLRYHVIFHRCLIFAELQNLPGSFLDALLPHCSVLIGKIQNDSVVLNNGTTGVMVDGVRVTYLDIFVGSRIVGREIDDVLVTGLNKYSEDESDKNGLGVATTLEEWDNDQPSEGFIEGQSSSIGFDNSVGKEINEDLPSMFKMLASLSEEKNVEISLNLTIRKGRNGHELDS</sequence>
<dbReference type="SUPFAM" id="SSF82153">
    <property type="entry name" value="FAS1 domain"/>
    <property type="match status" value="1"/>
</dbReference>
<protein>
    <submittedName>
        <fullName evidence="2">Fasciclin-like arabinogalactan protein 19</fullName>
    </submittedName>
</protein>
<gene>
    <name evidence="2" type="ORF">Fot_34845</name>
</gene>
<proteinExistence type="predicted"/>
<evidence type="ECO:0000313" key="3">
    <source>
        <dbReference type="Proteomes" id="UP001604277"/>
    </source>
</evidence>
<reference evidence="3" key="1">
    <citation type="submission" date="2024-07" db="EMBL/GenBank/DDBJ databases">
        <title>Two chromosome-level genome assemblies of Korean endemic species Abeliophyllum distichum and Forsythia ovata (Oleaceae).</title>
        <authorList>
            <person name="Jang H."/>
        </authorList>
    </citation>
    <scope>NUCLEOTIDE SEQUENCE [LARGE SCALE GENOMIC DNA]</scope>
</reference>
<feature type="chain" id="PRO_5044880691" evidence="1">
    <location>
        <begin position="19"/>
        <end position="250"/>
    </location>
</feature>
<keyword evidence="3" id="KW-1185">Reference proteome</keyword>
<dbReference type="Proteomes" id="UP001604277">
    <property type="component" value="Unassembled WGS sequence"/>
</dbReference>
<dbReference type="PANTHER" id="PTHR33985:SF15">
    <property type="entry name" value="FASCICLIN-LIKE ARABINOGALACTAN PROTEIN 19"/>
    <property type="match status" value="1"/>
</dbReference>
<evidence type="ECO:0000256" key="1">
    <source>
        <dbReference type="SAM" id="SignalP"/>
    </source>
</evidence>
<name>A0ABD1SJV3_9LAMI</name>
<dbReference type="AlphaFoldDB" id="A0ABD1SJV3"/>
<dbReference type="PANTHER" id="PTHR33985">
    <property type="entry name" value="OS02G0491300 PROTEIN-RELATED"/>
    <property type="match status" value="1"/>
</dbReference>